<feature type="region of interest" description="Disordered" evidence="10">
    <location>
        <begin position="297"/>
        <end position="326"/>
    </location>
</feature>
<dbReference type="GO" id="GO:0055085">
    <property type="term" value="P:transmembrane transport"/>
    <property type="evidence" value="ECO:0007669"/>
    <property type="project" value="InterPro"/>
</dbReference>
<dbReference type="GO" id="GO:0031992">
    <property type="term" value="F:energy transducer activity"/>
    <property type="evidence" value="ECO:0007669"/>
    <property type="project" value="TreeGrafter"/>
</dbReference>
<evidence type="ECO:0000256" key="11">
    <source>
        <dbReference type="SAM" id="Phobius"/>
    </source>
</evidence>
<dbReference type="Proteomes" id="UP000784286">
    <property type="component" value="Unassembled WGS sequence"/>
</dbReference>
<evidence type="ECO:0000256" key="7">
    <source>
        <dbReference type="ARBA" id="ARBA00022927"/>
    </source>
</evidence>
<feature type="transmembrane region" description="Helical" evidence="11">
    <location>
        <begin position="94"/>
        <end position="115"/>
    </location>
</feature>
<dbReference type="AlphaFoldDB" id="A0A948TP12"/>
<dbReference type="InterPro" id="IPR006260">
    <property type="entry name" value="TonB/TolA_C"/>
</dbReference>
<proteinExistence type="inferred from homology"/>
<evidence type="ECO:0000256" key="10">
    <source>
        <dbReference type="SAM" id="MobiDB-lite"/>
    </source>
</evidence>
<dbReference type="FunFam" id="3.30.1150.10:FF:000002">
    <property type="entry name" value="Energy transducer TonB"/>
    <property type="match status" value="1"/>
</dbReference>
<feature type="transmembrane region" description="Helical" evidence="11">
    <location>
        <begin position="37"/>
        <end position="54"/>
    </location>
</feature>
<evidence type="ECO:0000256" key="9">
    <source>
        <dbReference type="ARBA" id="ARBA00023136"/>
    </source>
</evidence>
<keyword evidence="8 11" id="KW-1133">Transmembrane helix</keyword>
<keyword evidence="9 11" id="KW-0472">Membrane</keyword>
<gene>
    <name evidence="13" type="ORF">H9928_08860</name>
</gene>
<feature type="domain" description="TonB C-terminal" evidence="12">
    <location>
        <begin position="342"/>
        <end position="432"/>
    </location>
</feature>
<dbReference type="InterPro" id="IPR051045">
    <property type="entry name" value="TonB-dependent_transducer"/>
</dbReference>
<dbReference type="GO" id="GO:0015031">
    <property type="term" value="P:protein transport"/>
    <property type="evidence" value="ECO:0007669"/>
    <property type="project" value="UniProtKB-KW"/>
</dbReference>
<evidence type="ECO:0000256" key="4">
    <source>
        <dbReference type="ARBA" id="ARBA00022475"/>
    </source>
</evidence>
<keyword evidence="7" id="KW-0653">Protein transport</keyword>
<comment type="subcellular location">
    <subcellularLocation>
        <location evidence="1">Cell inner membrane</location>
        <topology evidence="1">Single-pass membrane protein</topology>
        <orientation evidence="1">Periplasmic side</orientation>
    </subcellularLocation>
</comment>
<evidence type="ECO:0000313" key="14">
    <source>
        <dbReference type="Proteomes" id="UP000784286"/>
    </source>
</evidence>
<reference evidence="13" key="1">
    <citation type="journal article" date="2021" name="PeerJ">
        <title>Extensive microbial diversity within the chicken gut microbiome revealed by metagenomics and culture.</title>
        <authorList>
            <person name="Gilroy R."/>
            <person name="Ravi A."/>
            <person name="Getino M."/>
            <person name="Pursley I."/>
            <person name="Horton D.L."/>
            <person name="Alikhan N.F."/>
            <person name="Baker D."/>
            <person name="Gharbi K."/>
            <person name="Hall N."/>
            <person name="Watson M."/>
            <person name="Adriaenssens E.M."/>
            <person name="Foster-Nyarko E."/>
            <person name="Jarju S."/>
            <person name="Secka A."/>
            <person name="Antonio M."/>
            <person name="Oren A."/>
            <person name="Chaudhuri R.R."/>
            <person name="La Ragione R."/>
            <person name="Hildebrand F."/>
            <person name="Pallen M.J."/>
        </authorList>
    </citation>
    <scope>NUCLEOTIDE SEQUENCE</scope>
    <source>
        <strain evidence="13">8470</strain>
    </source>
</reference>
<dbReference type="PROSITE" id="PS52015">
    <property type="entry name" value="TONB_CTD"/>
    <property type="match status" value="1"/>
</dbReference>
<organism evidence="13 14">
    <name type="scientific">Candidatus Phocaeicola excrementipullorum</name>
    <dbReference type="NCBI Taxonomy" id="2838731"/>
    <lineage>
        <taxon>Bacteria</taxon>
        <taxon>Pseudomonadati</taxon>
        <taxon>Bacteroidota</taxon>
        <taxon>Bacteroidia</taxon>
        <taxon>Bacteroidales</taxon>
        <taxon>Bacteroidaceae</taxon>
        <taxon>Phocaeicola</taxon>
    </lineage>
</organism>
<reference evidence="13" key="2">
    <citation type="submission" date="2021-04" db="EMBL/GenBank/DDBJ databases">
        <authorList>
            <person name="Gilroy R."/>
        </authorList>
    </citation>
    <scope>NUCLEOTIDE SEQUENCE</scope>
    <source>
        <strain evidence="13">8470</strain>
    </source>
</reference>
<dbReference type="Pfam" id="PF05569">
    <property type="entry name" value="Peptidase_M56"/>
    <property type="match status" value="1"/>
</dbReference>
<dbReference type="PANTHER" id="PTHR33446">
    <property type="entry name" value="PROTEIN TONB-RELATED"/>
    <property type="match status" value="1"/>
</dbReference>
<evidence type="ECO:0000256" key="6">
    <source>
        <dbReference type="ARBA" id="ARBA00022692"/>
    </source>
</evidence>
<dbReference type="EMBL" id="JAHLFJ010000080">
    <property type="protein sequence ID" value="MBU3856645.1"/>
    <property type="molecule type" value="Genomic_DNA"/>
</dbReference>
<evidence type="ECO:0000256" key="5">
    <source>
        <dbReference type="ARBA" id="ARBA00022519"/>
    </source>
</evidence>
<dbReference type="NCBIfam" id="TIGR01352">
    <property type="entry name" value="tonB_Cterm"/>
    <property type="match status" value="1"/>
</dbReference>
<dbReference type="InterPro" id="IPR008756">
    <property type="entry name" value="Peptidase_M56"/>
</dbReference>
<feature type="transmembrane region" description="Helical" evidence="11">
    <location>
        <begin position="271"/>
        <end position="290"/>
    </location>
</feature>
<dbReference type="Pfam" id="PF03544">
    <property type="entry name" value="TonB_C"/>
    <property type="match status" value="1"/>
</dbReference>
<comment type="caution">
    <text evidence="13">The sequence shown here is derived from an EMBL/GenBank/DDBJ whole genome shotgun (WGS) entry which is preliminary data.</text>
</comment>
<dbReference type="Gene3D" id="3.30.1150.10">
    <property type="match status" value="1"/>
</dbReference>
<dbReference type="SUPFAM" id="SSF74653">
    <property type="entry name" value="TolA/TonB C-terminal domain"/>
    <property type="match status" value="1"/>
</dbReference>
<sequence>MASELVYLLEVNAGLVLFYVFYRLFCVSDTFFVWKRFVLLSFVAASFLLPLADVEWPAPGIVSSPVADYMSAFVLPEAVAEASAPSDSAPFPPVVSALVLLYVAGLCPLALRMIVRLGSVCRLLRLSSPGSLHGVNVRFLSEPSGPFSFFGWIFVCRRDVEASDEEEVLAHERAHVRQWHSLDVLLMEAVTAVCWWNPFAWLLRREVCENLEYLADRSVLESGFPVRKYQYHLVELASRPSGTGITNHFNLSYLKKRIIMMNKKKTSRAGYFKYALLAFPAFALLMLGNMSCTSEKKQADEGVTEQTAPVSEPVQAPADTPAPAETEEEVYTVVEQMPEFPGGVQKLLDFISQNIQYPQTAMKQNVQGRAIVQFVIEKDGSLSNFNVLRSVHPDLDAEAVRVVKSMPKWKPGMQKGEPVRCKYTLPVMFKLQ</sequence>
<feature type="transmembrane region" description="Helical" evidence="11">
    <location>
        <begin position="6"/>
        <end position="25"/>
    </location>
</feature>
<name>A0A948TP12_9BACT</name>
<evidence type="ECO:0000313" key="13">
    <source>
        <dbReference type="EMBL" id="MBU3856645.1"/>
    </source>
</evidence>
<accession>A0A948TP12</accession>
<protein>
    <submittedName>
        <fullName evidence="13">M56 family metallopeptidase</fullName>
    </submittedName>
</protein>
<keyword evidence="4" id="KW-1003">Cell membrane</keyword>
<evidence type="ECO:0000256" key="8">
    <source>
        <dbReference type="ARBA" id="ARBA00022989"/>
    </source>
</evidence>
<keyword evidence="3" id="KW-0813">Transport</keyword>
<dbReference type="PANTHER" id="PTHR33446:SF2">
    <property type="entry name" value="PROTEIN TONB"/>
    <property type="match status" value="1"/>
</dbReference>
<evidence type="ECO:0000256" key="3">
    <source>
        <dbReference type="ARBA" id="ARBA00022448"/>
    </source>
</evidence>
<dbReference type="GO" id="GO:0098797">
    <property type="term" value="C:plasma membrane protein complex"/>
    <property type="evidence" value="ECO:0007669"/>
    <property type="project" value="TreeGrafter"/>
</dbReference>
<evidence type="ECO:0000256" key="2">
    <source>
        <dbReference type="ARBA" id="ARBA00006555"/>
    </source>
</evidence>
<evidence type="ECO:0000256" key="1">
    <source>
        <dbReference type="ARBA" id="ARBA00004383"/>
    </source>
</evidence>
<keyword evidence="6 11" id="KW-0812">Transmembrane</keyword>
<evidence type="ECO:0000259" key="12">
    <source>
        <dbReference type="PROSITE" id="PS52015"/>
    </source>
</evidence>
<comment type="similarity">
    <text evidence="2">Belongs to the TonB family.</text>
</comment>
<keyword evidence="5" id="KW-0997">Cell inner membrane</keyword>
<dbReference type="CDD" id="cd07341">
    <property type="entry name" value="M56_BlaR1_MecR1_like"/>
    <property type="match status" value="1"/>
</dbReference>
<dbReference type="InterPro" id="IPR037682">
    <property type="entry name" value="TonB_C"/>
</dbReference>